<comment type="caution">
    <text evidence="3">The sequence shown here is derived from an EMBL/GenBank/DDBJ whole genome shotgun (WGS) entry which is preliminary data.</text>
</comment>
<proteinExistence type="predicted"/>
<dbReference type="Gene3D" id="3.20.20.140">
    <property type="entry name" value="Metal-dependent hydrolases"/>
    <property type="match status" value="1"/>
</dbReference>
<dbReference type="Proteomes" id="UP001062901">
    <property type="component" value="Unassembled WGS sequence"/>
</dbReference>
<dbReference type="InterPro" id="IPR050138">
    <property type="entry name" value="DHOase/Allantoinase_Hydrolase"/>
</dbReference>
<dbReference type="RefSeq" id="WP_018980014.1">
    <property type="nucleotide sequence ID" value="NZ_BAQD01000009.1"/>
</dbReference>
<dbReference type="SUPFAM" id="SSF51338">
    <property type="entry name" value="Composite domain of metallo-dependent hydrolases"/>
    <property type="match status" value="1"/>
</dbReference>
<evidence type="ECO:0000256" key="1">
    <source>
        <dbReference type="ARBA" id="ARBA00022975"/>
    </source>
</evidence>
<organism evidence="3 4">
    <name type="scientific">Saccharibacter floricola DSM 15669</name>
    <dbReference type="NCBI Taxonomy" id="1123227"/>
    <lineage>
        <taxon>Bacteria</taxon>
        <taxon>Pseudomonadati</taxon>
        <taxon>Pseudomonadota</taxon>
        <taxon>Alphaproteobacteria</taxon>
        <taxon>Acetobacterales</taxon>
        <taxon>Acetobacteraceae</taxon>
        <taxon>Saccharibacter</taxon>
    </lineage>
</organism>
<dbReference type="CDD" id="cd01317">
    <property type="entry name" value="DHOase_IIa"/>
    <property type="match status" value="1"/>
</dbReference>
<dbReference type="Pfam" id="PF12890">
    <property type="entry name" value="DHOase"/>
    <property type="match status" value="1"/>
</dbReference>
<evidence type="ECO:0000259" key="2">
    <source>
        <dbReference type="Pfam" id="PF12890"/>
    </source>
</evidence>
<dbReference type="InterPro" id="IPR032466">
    <property type="entry name" value="Metal_Hydrolase"/>
</dbReference>
<dbReference type="InterPro" id="IPR024403">
    <property type="entry name" value="DHOase_cat"/>
</dbReference>
<dbReference type="SUPFAM" id="SSF51556">
    <property type="entry name" value="Metallo-dependent hydrolases"/>
    <property type="match status" value="1"/>
</dbReference>
<reference evidence="3" key="1">
    <citation type="submission" date="2013-04" db="EMBL/GenBank/DDBJ databases">
        <title>The genome sequencing project of 58 acetic acid bacteria.</title>
        <authorList>
            <person name="Okamoto-Kainuma A."/>
            <person name="Ishikawa M."/>
            <person name="Umino S."/>
            <person name="Koizumi Y."/>
            <person name="Shiwa Y."/>
            <person name="Yoshikawa H."/>
            <person name="Matsutani M."/>
            <person name="Matsushita K."/>
        </authorList>
    </citation>
    <scope>NUCLEOTIDE SEQUENCE</scope>
    <source>
        <strain evidence="3">DSM 15669</strain>
    </source>
</reference>
<feature type="domain" description="Dihydroorotase catalytic" evidence="2">
    <location>
        <begin position="50"/>
        <end position="238"/>
    </location>
</feature>
<dbReference type="Gene3D" id="2.30.40.10">
    <property type="entry name" value="Urease, subunit C, domain 1"/>
    <property type="match status" value="1"/>
</dbReference>
<gene>
    <name evidence="3" type="ORF">AA15669_0757</name>
</gene>
<dbReference type="PANTHER" id="PTHR43668:SF2">
    <property type="entry name" value="ALLANTOINASE"/>
    <property type="match status" value="1"/>
</dbReference>
<sequence length="429" mass="45485">MTSLVFENVRLIDPASGRDSLGRLVVENGVIVGHDSHEAPKGARVIDGKGAVLCPGLVDMRVTLGEPGSEYRETIQSGAEAAVAGGITSLAVLPDTDPSIDTPSLVHHIRRRGEETGMVALHPYGALTRGCEGKEMAEFGLLKQAGAIAFTDGARALGNAKQMRNILAYSRFLDALIVLHPEEPSLARGGCATGSALAVRLGLPQIPAAAEAMMVTRDLRLAEMTGARVHFAHVSTGEALELIRQAKARNVRVTCDTAPPYFAMTEEDIGDFRTYAKFSPPLRQEQDRQAVFDALADGTIDVVASDHMPADADDKRLPFAHARAGGTGMTTLLGVTLSSGLPIMDALRLLTSAPARLLGLEAGTLAVGRDADLCLFDPNETWTVTAGSMPGCAQNTPFDGRELKGHVLRTFRRGQEVYTTPSLAQGKTA</sequence>
<keyword evidence="4" id="KW-1185">Reference proteome</keyword>
<keyword evidence="1" id="KW-0665">Pyrimidine biosynthesis</keyword>
<dbReference type="InterPro" id="IPR011059">
    <property type="entry name" value="Metal-dep_hydrolase_composite"/>
</dbReference>
<name>A0ABQ0NY22_9PROT</name>
<dbReference type="NCBIfam" id="TIGR00857">
    <property type="entry name" value="pyrC_multi"/>
    <property type="match status" value="1"/>
</dbReference>
<accession>A0ABQ0NY22</accession>
<evidence type="ECO:0000313" key="4">
    <source>
        <dbReference type="Proteomes" id="UP001062901"/>
    </source>
</evidence>
<evidence type="ECO:0000313" key="3">
    <source>
        <dbReference type="EMBL" id="GBQ06044.1"/>
    </source>
</evidence>
<protein>
    <submittedName>
        <fullName evidence="3">Dihydroorotase</fullName>
    </submittedName>
</protein>
<dbReference type="PANTHER" id="PTHR43668">
    <property type="entry name" value="ALLANTOINASE"/>
    <property type="match status" value="1"/>
</dbReference>
<dbReference type="InterPro" id="IPR004722">
    <property type="entry name" value="DHOase"/>
</dbReference>
<dbReference type="EMBL" id="BAQD01000009">
    <property type="protein sequence ID" value="GBQ06044.1"/>
    <property type="molecule type" value="Genomic_DNA"/>
</dbReference>